<dbReference type="Gene3D" id="1.10.1390.10">
    <property type="match status" value="1"/>
</dbReference>
<organism evidence="10 11">
    <name type="scientific">Physocladia obscura</name>
    <dbReference type="NCBI Taxonomy" id="109957"/>
    <lineage>
        <taxon>Eukaryota</taxon>
        <taxon>Fungi</taxon>
        <taxon>Fungi incertae sedis</taxon>
        <taxon>Chytridiomycota</taxon>
        <taxon>Chytridiomycota incertae sedis</taxon>
        <taxon>Chytridiomycetes</taxon>
        <taxon>Chytridiales</taxon>
        <taxon>Chytriomycetaceae</taxon>
        <taxon>Physocladia</taxon>
    </lineage>
</organism>
<evidence type="ECO:0000313" key="10">
    <source>
        <dbReference type="EMBL" id="KAJ3139370.1"/>
    </source>
</evidence>
<dbReference type="PROSITE" id="PS51463">
    <property type="entry name" value="P_GLUCOSE_ISOMERASE_3"/>
    <property type="match status" value="1"/>
</dbReference>
<dbReference type="NCBIfam" id="NF001211">
    <property type="entry name" value="PRK00179.1"/>
    <property type="match status" value="1"/>
</dbReference>
<evidence type="ECO:0000256" key="1">
    <source>
        <dbReference type="ARBA" id="ARBA00004926"/>
    </source>
</evidence>
<dbReference type="EC" id="5.3.1.9" evidence="3 9"/>
<dbReference type="PROSITE" id="PS00174">
    <property type="entry name" value="P_GLUCOSE_ISOMERASE_2"/>
    <property type="match status" value="1"/>
</dbReference>
<evidence type="ECO:0000256" key="3">
    <source>
        <dbReference type="ARBA" id="ARBA00011952"/>
    </source>
</evidence>
<evidence type="ECO:0000256" key="2">
    <source>
        <dbReference type="ARBA" id="ARBA00006604"/>
    </source>
</evidence>
<name>A0AAD5TA15_9FUNG</name>
<dbReference type="AlphaFoldDB" id="A0AAD5TA15"/>
<dbReference type="CDD" id="cd05016">
    <property type="entry name" value="SIS_PGI_2"/>
    <property type="match status" value="1"/>
</dbReference>
<keyword evidence="4 9" id="KW-0312">Gluconeogenesis</keyword>
<comment type="catalytic activity">
    <reaction evidence="8 9">
        <text>alpha-D-glucose 6-phosphate = beta-D-fructose 6-phosphate</text>
        <dbReference type="Rhea" id="RHEA:11816"/>
        <dbReference type="ChEBI" id="CHEBI:57634"/>
        <dbReference type="ChEBI" id="CHEBI:58225"/>
        <dbReference type="EC" id="5.3.1.9"/>
    </reaction>
</comment>
<dbReference type="InterPro" id="IPR001672">
    <property type="entry name" value="G6P_Isomerase"/>
</dbReference>
<dbReference type="PRINTS" id="PR00662">
    <property type="entry name" value="G6PISOMERASE"/>
</dbReference>
<gene>
    <name evidence="10" type="ORF">HK100_011775</name>
</gene>
<keyword evidence="6 9" id="KW-0413">Isomerase</keyword>
<evidence type="ECO:0000256" key="9">
    <source>
        <dbReference type="RuleBase" id="RU000612"/>
    </source>
</evidence>
<dbReference type="InterPro" id="IPR046348">
    <property type="entry name" value="SIS_dom_sf"/>
</dbReference>
<comment type="caution">
    <text evidence="10">The sequence shown here is derived from an EMBL/GenBank/DDBJ whole genome shotgun (WGS) entry which is preliminary data.</text>
</comment>
<dbReference type="PROSITE" id="PS00765">
    <property type="entry name" value="P_GLUCOSE_ISOMERASE_1"/>
    <property type="match status" value="1"/>
</dbReference>
<dbReference type="Gene3D" id="3.40.50.10490">
    <property type="entry name" value="Glucose-6-phosphate isomerase like protein, domain 1"/>
    <property type="match status" value="2"/>
</dbReference>
<comment type="function">
    <text evidence="7">In the cytoplasm, catalyzes the conversion of glucose-6-phosphate to fructose-6-phosphate, the second step in glycolysis, and the reverse reaction during gluconeogenesis.</text>
</comment>
<dbReference type="HAMAP" id="MF_00473">
    <property type="entry name" value="G6P_isomerase"/>
    <property type="match status" value="1"/>
</dbReference>
<comment type="pathway">
    <text evidence="1 9">Carbohydrate degradation; glycolysis; D-glyceraldehyde 3-phosphate and glycerone phosphate from D-glucose: step 2/4.</text>
</comment>
<dbReference type="PANTHER" id="PTHR11469:SF1">
    <property type="entry name" value="GLUCOSE-6-PHOSPHATE ISOMERASE"/>
    <property type="match status" value="1"/>
</dbReference>
<dbReference type="GO" id="GO:0097367">
    <property type="term" value="F:carbohydrate derivative binding"/>
    <property type="evidence" value="ECO:0007669"/>
    <property type="project" value="InterPro"/>
</dbReference>
<accession>A0AAD5TA15</accession>
<dbReference type="PANTHER" id="PTHR11469">
    <property type="entry name" value="GLUCOSE-6-PHOSPHATE ISOMERASE"/>
    <property type="match status" value="1"/>
</dbReference>
<dbReference type="GO" id="GO:0006094">
    <property type="term" value="P:gluconeogenesis"/>
    <property type="evidence" value="ECO:0007669"/>
    <property type="project" value="UniProtKB-KW"/>
</dbReference>
<evidence type="ECO:0000256" key="8">
    <source>
        <dbReference type="ARBA" id="ARBA00029321"/>
    </source>
</evidence>
<dbReference type="FunFam" id="1.10.1390.10:FF:000001">
    <property type="entry name" value="Glucose-6-phosphate isomerase"/>
    <property type="match status" value="1"/>
</dbReference>
<sequence length="562" mass="62150">MTSVNVTQTKEWEALQKHYTAVGSSRKIVDLFAADPARFDKFSASFHGKQSSNLLLDYSKNIIASDTLALLLDLARARGVEEWRNKMFAGEKINTTENRAVLHIALRNRSNRPIIVDGKDVMPDVNRVLDQMKQTSTAIRSGAWIGYTGKQITDIVNIGIGGSDLGPVMATEALKPYAQDGLHVHFVSNVDGTHIAETLKGLNPETTLFIVASKTFTTIETITNANSAKSWFLETAKEQAHVAKHFVALSTNTKAVTAFGISETNMFEFWDWVGGRYSLWSAIGLSISIYIGFDNFAQLLQGGHDMDNHFVETPLEQNLPALLGVIGVWYNDFFGAQTQAILPYDQYLHRFPAYFQQGDMESNGKSTTRNGVPIHDYQTGPIIWGEAGTNGQHAFYQLIHQGTKLIPCDFLAPVHSQNPISHNLHHEILLSNFFAQTEALMKGKSADVVRAELVKAGSVAGTTEFESLVQQKVFRGNKPTNSIFYNRLTPYTLGSLIALYEHKIFTQGIIWGINSFDQWGVELGKQLATAILPELSGDGLVSSHDSSTNGLINYYKKARAAQ</sequence>
<comment type="similarity">
    <text evidence="2 9">Belongs to the GPI family.</text>
</comment>
<dbReference type="FunFam" id="3.40.50.10490:FF:000004">
    <property type="entry name" value="Glucose-6-phosphate isomerase"/>
    <property type="match status" value="1"/>
</dbReference>
<dbReference type="CDD" id="cd05015">
    <property type="entry name" value="SIS_PGI_1"/>
    <property type="match status" value="1"/>
</dbReference>
<dbReference type="EMBL" id="JADGJH010000077">
    <property type="protein sequence ID" value="KAJ3139370.1"/>
    <property type="molecule type" value="Genomic_DNA"/>
</dbReference>
<evidence type="ECO:0000256" key="7">
    <source>
        <dbReference type="ARBA" id="ARBA00024178"/>
    </source>
</evidence>
<evidence type="ECO:0000256" key="4">
    <source>
        <dbReference type="ARBA" id="ARBA00022432"/>
    </source>
</evidence>
<dbReference type="SUPFAM" id="SSF53697">
    <property type="entry name" value="SIS domain"/>
    <property type="match status" value="1"/>
</dbReference>
<dbReference type="GO" id="GO:0004347">
    <property type="term" value="F:glucose-6-phosphate isomerase activity"/>
    <property type="evidence" value="ECO:0007669"/>
    <property type="project" value="UniProtKB-EC"/>
</dbReference>
<dbReference type="GO" id="GO:0006096">
    <property type="term" value="P:glycolytic process"/>
    <property type="evidence" value="ECO:0007669"/>
    <property type="project" value="UniProtKB-KW"/>
</dbReference>
<dbReference type="InterPro" id="IPR023096">
    <property type="entry name" value="G6P_Isomerase_C"/>
</dbReference>
<dbReference type="GO" id="GO:0005829">
    <property type="term" value="C:cytosol"/>
    <property type="evidence" value="ECO:0007669"/>
    <property type="project" value="TreeGrafter"/>
</dbReference>
<dbReference type="InterPro" id="IPR018189">
    <property type="entry name" value="Phosphoglucose_isomerase_CS"/>
</dbReference>
<protein>
    <recommendedName>
        <fullName evidence="3 9">Glucose-6-phosphate isomerase</fullName>
        <ecNumber evidence="3 9">5.3.1.9</ecNumber>
    </recommendedName>
</protein>
<dbReference type="Pfam" id="PF00342">
    <property type="entry name" value="PGI"/>
    <property type="match status" value="1"/>
</dbReference>
<dbReference type="InterPro" id="IPR035476">
    <property type="entry name" value="SIS_PGI_1"/>
</dbReference>
<dbReference type="Proteomes" id="UP001211907">
    <property type="component" value="Unassembled WGS sequence"/>
</dbReference>
<dbReference type="InterPro" id="IPR035482">
    <property type="entry name" value="SIS_PGI_2"/>
</dbReference>
<keyword evidence="11" id="KW-1185">Reference proteome</keyword>
<keyword evidence="5 9" id="KW-0324">Glycolysis</keyword>
<evidence type="ECO:0000256" key="6">
    <source>
        <dbReference type="ARBA" id="ARBA00023235"/>
    </source>
</evidence>
<dbReference type="GO" id="GO:0048029">
    <property type="term" value="F:monosaccharide binding"/>
    <property type="evidence" value="ECO:0007669"/>
    <property type="project" value="TreeGrafter"/>
</dbReference>
<evidence type="ECO:0000313" key="11">
    <source>
        <dbReference type="Proteomes" id="UP001211907"/>
    </source>
</evidence>
<proteinExistence type="inferred from homology"/>
<reference evidence="10" key="1">
    <citation type="submission" date="2020-05" db="EMBL/GenBank/DDBJ databases">
        <title>Phylogenomic resolution of chytrid fungi.</title>
        <authorList>
            <person name="Stajich J.E."/>
            <person name="Amses K."/>
            <person name="Simmons R."/>
            <person name="Seto K."/>
            <person name="Myers J."/>
            <person name="Bonds A."/>
            <person name="Quandt C.A."/>
            <person name="Barry K."/>
            <person name="Liu P."/>
            <person name="Grigoriev I."/>
            <person name="Longcore J.E."/>
            <person name="James T.Y."/>
        </authorList>
    </citation>
    <scope>NUCLEOTIDE SEQUENCE</scope>
    <source>
        <strain evidence="10">JEL0513</strain>
    </source>
</reference>
<evidence type="ECO:0000256" key="5">
    <source>
        <dbReference type="ARBA" id="ARBA00023152"/>
    </source>
</evidence>
<dbReference type="GO" id="GO:0051156">
    <property type="term" value="P:glucose 6-phosphate metabolic process"/>
    <property type="evidence" value="ECO:0007669"/>
    <property type="project" value="TreeGrafter"/>
</dbReference>